<dbReference type="Proteomes" id="UP001153069">
    <property type="component" value="Unassembled WGS sequence"/>
</dbReference>
<dbReference type="OrthoDB" id="191192at2759"/>
<dbReference type="GO" id="GO:0070773">
    <property type="term" value="F:protein-N-terminal glutamine amidohydrolase activity"/>
    <property type="evidence" value="ECO:0007669"/>
    <property type="project" value="UniProtKB-UniRule"/>
</dbReference>
<dbReference type="EC" id="3.5.1.122" evidence="3 8"/>
<dbReference type="InterPro" id="IPR037132">
    <property type="entry name" value="N_Gln_amidohydro_ab_roll_sf"/>
</dbReference>
<sequence>MMDEEGTATTTNNNTEPSAEATALSASSDQELRVPCYCEENVWRLAYRKLQQSQAAKTEQAYFAVFVSNPSKCVCFFRQKANSNPLKPIFWDYHVLLLEQQKNSTTGGESLIWDIDSYLSYPCPLAHYLDRAFPGPQQFDKEDLAKIAPYFRVVPVETFLRYFSSDRSHMWDAVKQQWMATPPTYRCIQGASHKAKAANDDDDKSQNKASSNLMTYMDMTQKLDDPIFGSVLTRQELEERFLSA</sequence>
<feature type="compositionally biased region" description="Low complexity" evidence="9">
    <location>
        <begin position="7"/>
        <end position="23"/>
    </location>
</feature>
<keyword evidence="5 8" id="KW-0378">Hydrolase</keyword>
<evidence type="ECO:0000256" key="3">
    <source>
        <dbReference type="ARBA" id="ARBA00012718"/>
    </source>
</evidence>
<dbReference type="GO" id="GO:0005829">
    <property type="term" value="C:cytosol"/>
    <property type="evidence" value="ECO:0007669"/>
    <property type="project" value="TreeGrafter"/>
</dbReference>
<proteinExistence type="inferred from homology"/>
<evidence type="ECO:0000313" key="11">
    <source>
        <dbReference type="EMBL" id="CAB9525709.1"/>
    </source>
</evidence>
<evidence type="ECO:0000256" key="7">
    <source>
        <dbReference type="ARBA" id="ARBA00048768"/>
    </source>
</evidence>
<dbReference type="EMBL" id="CAICTM010001713">
    <property type="protein sequence ID" value="CAB9525709.1"/>
    <property type="molecule type" value="Genomic_DNA"/>
</dbReference>
<dbReference type="Gene3D" id="3.10.620.10">
    <property type="entry name" value="Protein N-terminal glutamine amidohydrolase, alpha beta roll"/>
    <property type="match status" value="1"/>
</dbReference>
<feature type="domain" description="Protein N-terminal glutamine amidohydrolase alpha beta roll" evidence="10">
    <location>
        <begin position="34"/>
        <end position="241"/>
    </location>
</feature>
<name>A0A9N8EUE9_9STRA</name>
<comment type="similarity">
    <text evidence="1 8">Belongs to the NTAQ1 family.</text>
</comment>
<evidence type="ECO:0000256" key="4">
    <source>
        <dbReference type="ARBA" id="ARBA00021247"/>
    </source>
</evidence>
<dbReference type="InterPro" id="IPR023128">
    <property type="entry name" value="Prot_N_Gln_amidohydro_ab_roll"/>
</dbReference>
<dbReference type="InterPro" id="IPR039733">
    <property type="entry name" value="NTAQ1"/>
</dbReference>
<evidence type="ECO:0000256" key="8">
    <source>
        <dbReference type="RuleBase" id="RU367082"/>
    </source>
</evidence>
<evidence type="ECO:0000256" key="5">
    <source>
        <dbReference type="ARBA" id="ARBA00022801"/>
    </source>
</evidence>
<organism evidence="11 12">
    <name type="scientific">Seminavis robusta</name>
    <dbReference type="NCBI Taxonomy" id="568900"/>
    <lineage>
        <taxon>Eukaryota</taxon>
        <taxon>Sar</taxon>
        <taxon>Stramenopiles</taxon>
        <taxon>Ochrophyta</taxon>
        <taxon>Bacillariophyta</taxon>
        <taxon>Bacillariophyceae</taxon>
        <taxon>Bacillariophycidae</taxon>
        <taxon>Naviculales</taxon>
        <taxon>Naviculaceae</taxon>
        <taxon>Seminavis</taxon>
    </lineage>
</organism>
<feature type="region of interest" description="Disordered" evidence="9">
    <location>
        <begin position="1"/>
        <end position="26"/>
    </location>
</feature>
<keyword evidence="12" id="KW-1185">Reference proteome</keyword>
<accession>A0A9N8EUE9</accession>
<dbReference type="Pfam" id="PF09764">
    <property type="entry name" value="Nt_Gln_amidase"/>
    <property type="match status" value="1"/>
</dbReference>
<protein>
    <recommendedName>
        <fullName evidence="4 8">Protein N-terminal glutamine amidohydrolase</fullName>
        <ecNumber evidence="3 8">3.5.1.122</ecNumber>
    </recommendedName>
    <alternativeName>
        <fullName evidence="6 8">Protein NH2-terminal glutamine deamidase</fullName>
    </alternativeName>
</protein>
<dbReference type="GO" id="GO:0005634">
    <property type="term" value="C:nucleus"/>
    <property type="evidence" value="ECO:0007669"/>
    <property type="project" value="TreeGrafter"/>
</dbReference>
<comment type="caution">
    <text evidence="11">The sequence shown here is derived from an EMBL/GenBank/DDBJ whole genome shotgun (WGS) entry which is preliminary data.</text>
</comment>
<evidence type="ECO:0000313" key="12">
    <source>
        <dbReference type="Proteomes" id="UP001153069"/>
    </source>
</evidence>
<comment type="subunit">
    <text evidence="2 8">Monomer.</text>
</comment>
<dbReference type="AlphaFoldDB" id="A0A9N8EUE9"/>
<dbReference type="PANTHER" id="PTHR13035:SF0">
    <property type="entry name" value="PROTEIN N-TERMINAL GLUTAMINE AMIDOHYDROLASE"/>
    <property type="match status" value="1"/>
</dbReference>
<evidence type="ECO:0000256" key="2">
    <source>
        <dbReference type="ARBA" id="ARBA00011245"/>
    </source>
</evidence>
<evidence type="ECO:0000256" key="1">
    <source>
        <dbReference type="ARBA" id="ARBA00008985"/>
    </source>
</evidence>
<evidence type="ECO:0000256" key="6">
    <source>
        <dbReference type="ARBA" id="ARBA00029677"/>
    </source>
</evidence>
<comment type="catalytic activity">
    <reaction evidence="7 8">
        <text>N-terminal L-glutaminyl-[protein] + H2O = N-terminal L-glutamyl-[protein] + NH4(+)</text>
        <dbReference type="Rhea" id="RHEA:50680"/>
        <dbReference type="Rhea" id="RHEA-COMP:12668"/>
        <dbReference type="Rhea" id="RHEA-COMP:12777"/>
        <dbReference type="ChEBI" id="CHEBI:15377"/>
        <dbReference type="ChEBI" id="CHEBI:28938"/>
        <dbReference type="ChEBI" id="CHEBI:64721"/>
        <dbReference type="ChEBI" id="CHEBI:64722"/>
        <dbReference type="EC" id="3.5.1.122"/>
    </reaction>
</comment>
<reference evidence="11" key="1">
    <citation type="submission" date="2020-06" db="EMBL/GenBank/DDBJ databases">
        <authorList>
            <consortium name="Plant Systems Biology data submission"/>
        </authorList>
    </citation>
    <scope>NUCLEOTIDE SEQUENCE</scope>
    <source>
        <strain evidence="11">D6</strain>
    </source>
</reference>
<dbReference type="PANTHER" id="PTHR13035">
    <property type="entry name" value="PROTEIN N-TERMINAL GLUTAMINE AMIDOHYDROLASE"/>
    <property type="match status" value="1"/>
</dbReference>
<comment type="function">
    <text evidence="8">Mediates the side-chain deamidation of N-terminal glutamine residues to glutamate, an important step in N-end rule pathway of protein degradation. Conversion of the resulting N-terminal glutamine to glutamate renders the protein susceptible to arginylation, polyubiquitination and degradation as specified by the N-end rule. Does not act on substrates with internal or C-terminal glutamine and does not act on non-glutamine residues in any position.</text>
</comment>
<gene>
    <name evidence="11" type="ORF">SEMRO_1715_G293110.1</name>
</gene>
<dbReference type="GO" id="GO:0008418">
    <property type="term" value="F:protein-N-terminal asparagine amidohydrolase activity"/>
    <property type="evidence" value="ECO:0007669"/>
    <property type="project" value="UniProtKB-UniRule"/>
</dbReference>
<evidence type="ECO:0000259" key="10">
    <source>
        <dbReference type="Pfam" id="PF09764"/>
    </source>
</evidence>
<evidence type="ECO:0000256" key="9">
    <source>
        <dbReference type="SAM" id="MobiDB-lite"/>
    </source>
</evidence>